<name>A5YSR6_9EURY</name>
<evidence type="ECO:0000256" key="7">
    <source>
        <dbReference type="SAM" id="Phobius"/>
    </source>
</evidence>
<feature type="transmembrane region" description="Helical" evidence="7">
    <location>
        <begin position="50"/>
        <end position="70"/>
    </location>
</feature>
<proteinExistence type="predicted"/>
<dbReference type="PANTHER" id="PTHR30482">
    <property type="entry name" value="HIGH-AFFINITY BRANCHED-CHAIN AMINO ACID TRANSPORT SYSTEM PERMEASE"/>
    <property type="match status" value="1"/>
</dbReference>
<feature type="compositionally biased region" description="Acidic residues" evidence="6">
    <location>
        <begin position="444"/>
        <end position="457"/>
    </location>
</feature>
<accession>A5YSR6</accession>
<dbReference type="EMBL" id="EF583996">
    <property type="protein sequence ID" value="ABQ76023.1"/>
    <property type="molecule type" value="Genomic_DNA"/>
</dbReference>
<dbReference type="InterPro" id="IPR043428">
    <property type="entry name" value="LivM-like"/>
</dbReference>
<protein>
    <submittedName>
        <fullName evidence="8">ABC-type branched-chain amino acid transport system, permease protein II</fullName>
    </submittedName>
</protein>
<feature type="transmembrane region" description="Helical" evidence="7">
    <location>
        <begin position="21"/>
        <end position="44"/>
    </location>
</feature>
<evidence type="ECO:0000256" key="6">
    <source>
        <dbReference type="SAM" id="MobiDB-lite"/>
    </source>
</evidence>
<dbReference type="AlphaFoldDB" id="A5YSR6"/>
<comment type="subcellular location">
    <subcellularLocation>
        <location evidence="1">Cell membrane</location>
        <topology evidence="1">Multi-pass membrane protein</topology>
    </subcellularLocation>
</comment>
<dbReference type="PANTHER" id="PTHR30482:SF10">
    <property type="entry name" value="HIGH-AFFINITY BRANCHED-CHAIN AMINO ACID TRANSPORT PROTEIN BRAE"/>
    <property type="match status" value="1"/>
</dbReference>
<feature type="transmembrane region" description="Helical" evidence="7">
    <location>
        <begin position="280"/>
        <end position="301"/>
    </location>
</feature>
<dbReference type="InterPro" id="IPR001851">
    <property type="entry name" value="ABC_transp_permease"/>
</dbReference>
<dbReference type="Pfam" id="PF02653">
    <property type="entry name" value="BPD_transp_2"/>
    <property type="match status" value="1"/>
</dbReference>
<evidence type="ECO:0000313" key="8">
    <source>
        <dbReference type="EMBL" id="ABQ76023.1"/>
    </source>
</evidence>
<dbReference type="CDD" id="cd06581">
    <property type="entry name" value="TM_PBP1_LivM_like"/>
    <property type="match status" value="1"/>
</dbReference>
<feature type="transmembrane region" description="Helical" evidence="7">
    <location>
        <begin position="223"/>
        <end position="243"/>
    </location>
</feature>
<feature type="transmembrane region" description="Helical" evidence="7">
    <location>
        <begin position="77"/>
        <end position="96"/>
    </location>
</feature>
<organism evidence="8">
    <name type="scientific">uncultured haloarchaeon</name>
    <dbReference type="NCBI Taxonomy" id="160804"/>
    <lineage>
        <taxon>Archaea</taxon>
        <taxon>Methanobacteriati</taxon>
        <taxon>Methanobacteriota</taxon>
        <taxon>Stenosarchaea group</taxon>
        <taxon>Halobacteria</taxon>
        <taxon>Halobacteriales</taxon>
        <taxon>Halobacteriaceae</taxon>
        <taxon>environmental samples</taxon>
    </lineage>
</organism>
<feature type="region of interest" description="Disordered" evidence="6">
    <location>
        <begin position="431"/>
        <end position="477"/>
    </location>
</feature>
<evidence type="ECO:0000256" key="1">
    <source>
        <dbReference type="ARBA" id="ARBA00004651"/>
    </source>
</evidence>
<evidence type="ECO:0000256" key="3">
    <source>
        <dbReference type="ARBA" id="ARBA00022692"/>
    </source>
</evidence>
<keyword evidence="3 7" id="KW-0812">Transmembrane</keyword>
<feature type="compositionally biased region" description="Polar residues" evidence="6">
    <location>
        <begin position="461"/>
        <end position="477"/>
    </location>
</feature>
<dbReference type="GO" id="GO:0015658">
    <property type="term" value="F:branched-chain amino acid transmembrane transporter activity"/>
    <property type="evidence" value="ECO:0007669"/>
    <property type="project" value="InterPro"/>
</dbReference>
<evidence type="ECO:0000256" key="4">
    <source>
        <dbReference type="ARBA" id="ARBA00022989"/>
    </source>
</evidence>
<feature type="transmembrane region" description="Helical" evidence="7">
    <location>
        <begin position="116"/>
        <end position="136"/>
    </location>
</feature>
<evidence type="ECO:0000256" key="5">
    <source>
        <dbReference type="ARBA" id="ARBA00023136"/>
    </source>
</evidence>
<feature type="transmembrane region" description="Helical" evidence="7">
    <location>
        <begin position="194"/>
        <end position="216"/>
    </location>
</feature>
<feature type="transmembrane region" description="Helical" evidence="7">
    <location>
        <begin position="313"/>
        <end position="342"/>
    </location>
</feature>
<evidence type="ECO:0000256" key="2">
    <source>
        <dbReference type="ARBA" id="ARBA00022475"/>
    </source>
</evidence>
<dbReference type="GO" id="GO:0005886">
    <property type="term" value="C:plasma membrane"/>
    <property type="evidence" value="ECO:0007669"/>
    <property type="project" value="UniProtKB-SubCell"/>
</dbReference>
<sequence>MSTTTLPDSLTRRVPGGDAGIIIATLAATYLAYVLIGIGLGYSLRGQLNTIAVLTFYIGVFAMLALALNLHWGYTGLFNIGIVGFMAVGIYVMALVSKPVYQAGGASQVGGLGLPVIIGIIAGMIAASLLGLLIALPALRLRADYLAIVTIAMSEIVRFSFLSGQLQQFNLAGRRVGFGGGSGLILDYTDPLELFFSFFGLWDAYLGLVETFGIIIPNNPKPVVDGLVYGAVLLSFVGLYFWLLKRTGESPFGRVLKAIREDEEAASSLGKDTNGFKIKAFMLGCALMGLAGILWFMRSGAVTPNTFRPRITFFVWIALIIGGAGSNTGSVLGGAIFAALLYQGPRYLKNLIDTVLPSASSPSSFGPAIAPLISNLDITPLLFYTIDNIRQLQLVFMGVVLIWLMHNRPEGLLGHRTETASPITLSAPIAQTVASESRSTTADADTDPDPDTTEDIAPDGGSNSTTDTNNGGINSNE</sequence>
<keyword evidence="4 7" id="KW-1133">Transmembrane helix</keyword>
<reference evidence="8" key="1">
    <citation type="journal article" date="2007" name="ISME J.">
        <title>Genomic plasticity in prokaryotes: the case of the square haloarchaeon.</title>
        <authorList>
            <person name="Cuadros-Orellana S."/>
            <person name="Martin-Cuadrado A.B."/>
            <person name="Legault B."/>
            <person name="D'Auria G."/>
            <person name="Zhaxybayeva O."/>
            <person name="Papke R.T."/>
            <person name="Rodriguez-Valera F."/>
        </authorList>
    </citation>
    <scope>NUCLEOTIDE SEQUENCE</scope>
</reference>
<keyword evidence="5 7" id="KW-0472">Membrane</keyword>
<keyword evidence="2" id="KW-1003">Cell membrane</keyword>